<sequence>MLEFAPPLSASPSQQQLGAPRHSPSTSTLSTVSLGSLRRQPSDRQRSGTIRSSTGTVPRGSLDAQRAIEARFDSSLAVLSPADQVAGTGNVPPPPPPPPPPPGPSGISRLRPVQPLDPFALDEESYERPRPGAGSSQELVVGRLEPEEQDQERPVRQARAVRGSRADRETREPEREREGKGWRRVPTE</sequence>
<feature type="compositionally biased region" description="Polar residues" evidence="1">
    <location>
        <begin position="47"/>
        <end position="56"/>
    </location>
</feature>
<accession>M5G6X9</accession>
<evidence type="ECO:0000256" key="1">
    <source>
        <dbReference type="SAM" id="MobiDB-lite"/>
    </source>
</evidence>
<feature type="compositionally biased region" description="Basic and acidic residues" evidence="1">
    <location>
        <begin position="164"/>
        <end position="188"/>
    </location>
</feature>
<organism evidence="2 3">
    <name type="scientific">Dacryopinax primogenitus (strain DJM 731)</name>
    <name type="common">Brown rot fungus</name>
    <dbReference type="NCBI Taxonomy" id="1858805"/>
    <lineage>
        <taxon>Eukaryota</taxon>
        <taxon>Fungi</taxon>
        <taxon>Dikarya</taxon>
        <taxon>Basidiomycota</taxon>
        <taxon>Agaricomycotina</taxon>
        <taxon>Dacrymycetes</taxon>
        <taxon>Dacrymycetales</taxon>
        <taxon>Dacrymycetaceae</taxon>
        <taxon>Dacryopinax</taxon>
    </lineage>
</organism>
<keyword evidence="3" id="KW-1185">Reference proteome</keyword>
<protein>
    <submittedName>
        <fullName evidence="2">Uncharacterized protein</fullName>
    </submittedName>
</protein>
<evidence type="ECO:0000313" key="3">
    <source>
        <dbReference type="Proteomes" id="UP000030653"/>
    </source>
</evidence>
<feature type="region of interest" description="Disordered" evidence="1">
    <location>
        <begin position="79"/>
        <end position="188"/>
    </location>
</feature>
<dbReference type="AlphaFoldDB" id="M5G6X9"/>
<dbReference type="RefSeq" id="XP_040626410.1">
    <property type="nucleotide sequence ID" value="XM_040773321.1"/>
</dbReference>
<evidence type="ECO:0000313" key="2">
    <source>
        <dbReference type="EMBL" id="EJT99512.1"/>
    </source>
</evidence>
<dbReference type="Proteomes" id="UP000030653">
    <property type="component" value="Unassembled WGS sequence"/>
</dbReference>
<dbReference type="EMBL" id="JH795869">
    <property type="protein sequence ID" value="EJT99512.1"/>
    <property type="molecule type" value="Genomic_DNA"/>
</dbReference>
<reference evidence="2 3" key="1">
    <citation type="journal article" date="2012" name="Science">
        <title>The Paleozoic origin of enzymatic lignin decomposition reconstructed from 31 fungal genomes.</title>
        <authorList>
            <person name="Floudas D."/>
            <person name="Binder M."/>
            <person name="Riley R."/>
            <person name="Barry K."/>
            <person name="Blanchette R.A."/>
            <person name="Henrissat B."/>
            <person name="Martinez A.T."/>
            <person name="Otillar R."/>
            <person name="Spatafora J.W."/>
            <person name="Yadav J.S."/>
            <person name="Aerts A."/>
            <person name="Benoit I."/>
            <person name="Boyd A."/>
            <person name="Carlson A."/>
            <person name="Copeland A."/>
            <person name="Coutinho P.M."/>
            <person name="de Vries R.P."/>
            <person name="Ferreira P."/>
            <person name="Findley K."/>
            <person name="Foster B."/>
            <person name="Gaskell J."/>
            <person name="Glotzer D."/>
            <person name="Gorecki P."/>
            <person name="Heitman J."/>
            <person name="Hesse C."/>
            <person name="Hori C."/>
            <person name="Igarashi K."/>
            <person name="Jurgens J.A."/>
            <person name="Kallen N."/>
            <person name="Kersten P."/>
            <person name="Kohler A."/>
            <person name="Kuees U."/>
            <person name="Kumar T.K.A."/>
            <person name="Kuo A."/>
            <person name="LaButti K."/>
            <person name="Larrondo L.F."/>
            <person name="Lindquist E."/>
            <person name="Ling A."/>
            <person name="Lombard V."/>
            <person name="Lucas S."/>
            <person name="Lundell T."/>
            <person name="Martin R."/>
            <person name="McLaughlin D.J."/>
            <person name="Morgenstern I."/>
            <person name="Morin E."/>
            <person name="Murat C."/>
            <person name="Nagy L.G."/>
            <person name="Nolan M."/>
            <person name="Ohm R.A."/>
            <person name="Patyshakuliyeva A."/>
            <person name="Rokas A."/>
            <person name="Ruiz-Duenas F.J."/>
            <person name="Sabat G."/>
            <person name="Salamov A."/>
            <person name="Samejima M."/>
            <person name="Schmutz J."/>
            <person name="Slot J.C."/>
            <person name="St John F."/>
            <person name="Stenlid J."/>
            <person name="Sun H."/>
            <person name="Sun S."/>
            <person name="Syed K."/>
            <person name="Tsang A."/>
            <person name="Wiebenga A."/>
            <person name="Young D."/>
            <person name="Pisabarro A."/>
            <person name="Eastwood D.C."/>
            <person name="Martin F."/>
            <person name="Cullen D."/>
            <person name="Grigoriev I.V."/>
            <person name="Hibbett D.S."/>
        </authorList>
    </citation>
    <scope>NUCLEOTIDE SEQUENCE [LARGE SCALE GENOMIC DNA]</scope>
    <source>
        <strain evidence="2 3">DJM-731 SS1</strain>
    </source>
</reference>
<feature type="region of interest" description="Disordered" evidence="1">
    <location>
        <begin position="1"/>
        <end position="62"/>
    </location>
</feature>
<gene>
    <name evidence="2" type="ORF">DACRYDRAFT_23636</name>
</gene>
<feature type="compositionally biased region" description="Low complexity" evidence="1">
    <location>
        <begin position="23"/>
        <end position="37"/>
    </location>
</feature>
<dbReference type="GeneID" id="63688383"/>
<name>M5G6X9_DACPD</name>
<feature type="compositionally biased region" description="Pro residues" evidence="1">
    <location>
        <begin position="91"/>
        <end position="104"/>
    </location>
</feature>
<dbReference type="HOGENOM" id="CLU_1441011_0_0_1"/>
<proteinExistence type="predicted"/>